<dbReference type="Pfam" id="PF13508">
    <property type="entry name" value="Acetyltransf_7"/>
    <property type="match status" value="1"/>
</dbReference>
<dbReference type="Proteomes" id="UP001388673">
    <property type="component" value="Unassembled WGS sequence"/>
</dbReference>
<sequence>MSSTASSKSTRPPFTLKVAANQNEIEACYDLRIEVFSVEQGFPLDTEIDEHDPTAVHFLLTTPVSSPPDVSTSSLPPTSHSSTTTEKPIGTIRFVPELGKLTRLAVLKEYRQYGLGRLLVEEMEKWVKNNAETEALKDLIKDIGGLGAIKIKCHSQIPVVPFYSRLGYVADGPEFDEEGEPHQTMYHTLLLDH</sequence>
<protein>
    <recommendedName>
        <fullName evidence="2">N-acetyltransferase domain-containing protein</fullName>
    </recommendedName>
</protein>
<gene>
    <name evidence="3" type="ORF">IAR55_005898</name>
</gene>
<dbReference type="PANTHER" id="PTHR13355:SF22">
    <property type="entry name" value="SLL0786 PROTEIN"/>
    <property type="match status" value="1"/>
</dbReference>
<dbReference type="KEGG" id="kne:92183156"/>
<dbReference type="GO" id="GO:0008080">
    <property type="term" value="F:N-acetyltransferase activity"/>
    <property type="evidence" value="ECO:0007669"/>
    <property type="project" value="TreeGrafter"/>
</dbReference>
<evidence type="ECO:0000313" key="4">
    <source>
        <dbReference type="Proteomes" id="UP001388673"/>
    </source>
</evidence>
<evidence type="ECO:0000256" key="1">
    <source>
        <dbReference type="SAM" id="MobiDB-lite"/>
    </source>
</evidence>
<dbReference type="Gene3D" id="3.40.630.30">
    <property type="match status" value="1"/>
</dbReference>
<accession>A0AAW0YVL3</accession>
<reference evidence="3 4" key="1">
    <citation type="journal article" date="2024" name="bioRxiv">
        <title>Comparative genomics of Cryptococcus and Kwoniella reveals pathogenesis evolution and contrasting karyotype dynamics via intercentromeric recombination or chromosome fusion.</title>
        <authorList>
            <person name="Coelho M.A."/>
            <person name="David-Palma M."/>
            <person name="Shea T."/>
            <person name="Bowers K."/>
            <person name="McGinley-Smith S."/>
            <person name="Mohammad A.W."/>
            <person name="Gnirke A."/>
            <person name="Yurkov A.M."/>
            <person name="Nowrousian M."/>
            <person name="Sun S."/>
            <person name="Cuomo C.A."/>
            <person name="Heitman J."/>
        </authorList>
    </citation>
    <scope>NUCLEOTIDE SEQUENCE [LARGE SCALE GENOMIC DNA]</scope>
    <source>
        <strain evidence="3 4">CBS 13917</strain>
    </source>
</reference>
<keyword evidence="4" id="KW-1185">Reference proteome</keyword>
<dbReference type="SUPFAM" id="SSF55729">
    <property type="entry name" value="Acyl-CoA N-acyltransferases (Nat)"/>
    <property type="match status" value="1"/>
</dbReference>
<dbReference type="AlphaFoldDB" id="A0AAW0YVL3"/>
<dbReference type="PANTHER" id="PTHR13355">
    <property type="entry name" value="GLUCOSAMINE 6-PHOSPHATE N-ACETYLTRANSFERASE"/>
    <property type="match status" value="1"/>
</dbReference>
<name>A0AAW0YVL3_9TREE</name>
<dbReference type="RefSeq" id="XP_066800760.1">
    <property type="nucleotide sequence ID" value="XM_066948987.1"/>
</dbReference>
<evidence type="ECO:0000259" key="2">
    <source>
        <dbReference type="PROSITE" id="PS51186"/>
    </source>
</evidence>
<dbReference type="InterPro" id="IPR000182">
    <property type="entry name" value="GNAT_dom"/>
</dbReference>
<dbReference type="CDD" id="cd04301">
    <property type="entry name" value="NAT_SF"/>
    <property type="match status" value="1"/>
</dbReference>
<dbReference type="InterPro" id="IPR016181">
    <property type="entry name" value="Acyl_CoA_acyltransferase"/>
</dbReference>
<dbReference type="GeneID" id="92183156"/>
<dbReference type="PROSITE" id="PS51186">
    <property type="entry name" value="GNAT"/>
    <property type="match status" value="1"/>
</dbReference>
<dbReference type="InterPro" id="IPR039143">
    <property type="entry name" value="GNPNAT1-like"/>
</dbReference>
<proteinExistence type="predicted"/>
<feature type="region of interest" description="Disordered" evidence="1">
    <location>
        <begin position="65"/>
        <end position="87"/>
    </location>
</feature>
<comment type="caution">
    <text evidence="3">The sequence shown here is derived from an EMBL/GenBank/DDBJ whole genome shotgun (WGS) entry which is preliminary data.</text>
</comment>
<dbReference type="EMBL" id="JBCAWK010000011">
    <property type="protein sequence ID" value="KAK8846810.1"/>
    <property type="molecule type" value="Genomic_DNA"/>
</dbReference>
<feature type="domain" description="N-acetyltransferase" evidence="2">
    <location>
        <begin position="15"/>
        <end position="192"/>
    </location>
</feature>
<evidence type="ECO:0000313" key="3">
    <source>
        <dbReference type="EMBL" id="KAK8846810.1"/>
    </source>
</evidence>
<organism evidence="3 4">
    <name type="scientific">Kwoniella newhampshirensis</name>
    <dbReference type="NCBI Taxonomy" id="1651941"/>
    <lineage>
        <taxon>Eukaryota</taxon>
        <taxon>Fungi</taxon>
        <taxon>Dikarya</taxon>
        <taxon>Basidiomycota</taxon>
        <taxon>Agaricomycotina</taxon>
        <taxon>Tremellomycetes</taxon>
        <taxon>Tremellales</taxon>
        <taxon>Cryptococcaceae</taxon>
        <taxon>Kwoniella</taxon>
    </lineage>
</organism>
<feature type="compositionally biased region" description="Low complexity" evidence="1">
    <location>
        <begin position="65"/>
        <end position="85"/>
    </location>
</feature>